<sequence>MIFGFSMGLHQMVQILVCTRRLQRFMMHTEVIKKKEENSHQMIKESFALRMINVNAKWHGDGKAYTLRNINLTVLPGSFVAIIGQVGSGKSSLLQTILQELPLISGSIENCGRINYISQQPWIFASSVKQNILFGQTMDESRYNEVIKVCEMESDIDSFPQGDCTIVGERGINLSGGQRARINLARAIYKDADIYLLDDPLSAVDSHVSKRLVNNCICNYLKDKEADFWKERCFLKFSLVKPLAQDLAPSSREWE</sequence>
<accession>E2AF72</accession>
<evidence type="ECO:0000256" key="6">
    <source>
        <dbReference type="ARBA" id="ARBA00022989"/>
    </source>
</evidence>
<dbReference type="Pfam" id="PF00005">
    <property type="entry name" value="ABC_tran"/>
    <property type="match status" value="1"/>
</dbReference>
<dbReference type="AlphaFoldDB" id="E2AF72"/>
<feature type="domain" description="ABC transporter" evidence="8">
    <location>
        <begin position="49"/>
        <end position="255"/>
    </location>
</feature>
<dbReference type="STRING" id="104421.E2AF72"/>
<dbReference type="PANTHER" id="PTHR24223:SF448">
    <property type="entry name" value="FI20146P1-RELATED"/>
    <property type="match status" value="1"/>
</dbReference>
<dbReference type="FunFam" id="3.40.50.300:FF:000997">
    <property type="entry name" value="Multidrug resistance-associated protein 1"/>
    <property type="match status" value="1"/>
</dbReference>
<dbReference type="EMBL" id="GL439026">
    <property type="protein sequence ID" value="EFN67917.1"/>
    <property type="molecule type" value="Genomic_DNA"/>
</dbReference>
<keyword evidence="7" id="KW-0472">Membrane</keyword>
<gene>
    <name evidence="9" type="ORF">EAG_11836</name>
</gene>
<dbReference type="OMA" id="CEMESDI"/>
<dbReference type="InterPro" id="IPR027417">
    <property type="entry name" value="P-loop_NTPase"/>
</dbReference>
<dbReference type="Gene3D" id="3.40.50.300">
    <property type="entry name" value="P-loop containing nucleotide triphosphate hydrolases"/>
    <property type="match status" value="1"/>
</dbReference>
<evidence type="ECO:0000256" key="3">
    <source>
        <dbReference type="ARBA" id="ARBA00022692"/>
    </source>
</evidence>
<dbReference type="GO" id="GO:0016020">
    <property type="term" value="C:membrane"/>
    <property type="evidence" value="ECO:0007669"/>
    <property type="project" value="UniProtKB-SubCell"/>
</dbReference>
<keyword evidence="10" id="KW-1185">Reference proteome</keyword>
<keyword evidence="5" id="KW-0067">ATP-binding</keyword>
<evidence type="ECO:0000259" key="8">
    <source>
        <dbReference type="PROSITE" id="PS50893"/>
    </source>
</evidence>
<dbReference type="GO" id="GO:0016887">
    <property type="term" value="F:ATP hydrolysis activity"/>
    <property type="evidence" value="ECO:0007669"/>
    <property type="project" value="InterPro"/>
</dbReference>
<dbReference type="InterPro" id="IPR003439">
    <property type="entry name" value="ABC_transporter-like_ATP-bd"/>
</dbReference>
<dbReference type="InterPro" id="IPR003593">
    <property type="entry name" value="AAA+_ATPase"/>
</dbReference>
<dbReference type="SMART" id="SM00382">
    <property type="entry name" value="AAA"/>
    <property type="match status" value="1"/>
</dbReference>
<keyword evidence="3" id="KW-0812">Transmembrane</keyword>
<keyword evidence="4" id="KW-0547">Nucleotide-binding</keyword>
<evidence type="ECO:0000256" key="4">
    <source>
        <dbReference type="ARBA" id="ARBA00022741"/>
    </source>
</evidence>
<dbReference type="PROSITE" id="PS00211">
    <property type="entry name" value="ABC_TRANSPORTER_1"/>
    <property type="match status" value="1"/>
</dbReference>
<dbReference type="InParanoid" id="E2AF72"/>
<evidence type="ECO:0000256" key="7">
    <source>
        <dbReference type="ARBA" id="ARBA00023136"/>
    </source>
</evidence>
<keyword evidence="6" id="KW-1133">Transmembrane helix</keyword>
<proteinExistence type="predicted"/>
<dbReference type="PROSITE" id="PS50893">
    <property type="entry name" value="ABC_TRANSPORTER_2"/>
    <property type="match status" value="1"/>
</dbReference>
<comment type="subcellular location">
    <subcellularLocation>
        <location evidence="1">Membrane</location>
        <topology evidence="1">Multi-pass membrane protein</topology>
    </subcellularLocation>
</comment>
<name>E2AF72_CAMFO</name>
<reference evidence="9 10" key="1">
    <citation type="journal article" date="2010" name="Science">
        <title>Genomic comparison of the ants Camponotus floridanus and Harpegnathos saltator.</title>
        <authorList>
            <person name="Bonasio R."/>
            <person name="Zhang G."/>
            <person name="Ye C."/>
            <person name="Mutti N.S."/>
            <person name="Fang X."/>
            <person name="Qin N."/>
            <person name="Donahue G."/>
            <person name="Yang P."/>
            <person name="Li Q."/>
            <person name="Li C."/>
            <person name="Zhang P."/>
            <person name="Huang Z."/>
            <person name="Berger S.L."/>
            <person name="Reinberg D."/>
            <person name="Wang J."/>
            <person name="Liebig J."/>
        </authorList>
    </citation>
    <scope>NUCLEOTIDE SEQUENCE [LARGE SCALE GENOMIC DNA]</scope>
    <source>
        <strain evidence="10">C129</strain>
    </source>
</reference>
<keyword evidence="2" id="KW-0813">Transport</keyword>
<dbReference type="Proteomes" id="UP000000311">
    <property type="component" value="Unassembled WGS sequence"/>
</dbReference>
<dbReference type="InterPro" id="IPR050173">
    <property type="entry name" value="ABC_transporter_C-like"/>
</dbReference>
<protein>
    <submittedName>
        <fullName evidence="9">Probable multidrug resistance-associated protein lethal(2)03659</fullName>
    </submittedName>
</protein>
<evidence type="ECO:0000256" key="2">
    <source>
        <dbReference type="ARBA" id="ARBA00022448"/>
    </source>
</evidence>
<dbReference type="GO" id="GO:0005524">
    <property type="term" value="F:ATP binding"/>
    <property type="evidence" value="ECO:0007669"/>
    <property type="project" value="UniProtKB-KW"/>
</dbReference>
<dbReference type="InterPro" id="IPR017871">
    <property type="entry name" value="ABC_transporter-like_CS"/>
</dbReference>
<evidence type="ECO:0000313" key="10">
    <source>
        <dbReference type="Proteomes" id="UP000000311"/>
    </source>
</evidence>
<dbReference type="SUPFAM" id="SSF52540">
    <property type="entry name" value="P-loop containing nucleoside triphosphate hydrolases"/>
    <property type="match status" value="1"/>
</dbReference>
<evidence type="ECO:0000313" key="9">
    <source>
        <dbReference type="EMBL" id="EFN67917.1"/>
    </source>
</evidence>
<evidence type="ECO:0000256" key="1">
    <source>
        <dbReference type="ARBA" id="ARBA00004141"/>
    </source>
</evidence>
<evidence type="ECO:0000256" key="5">
    <source>
        <dbReference type="ARBA" id="ARBA00022840"/>
    </source>
</evidence>
<dbReference type="PANTHER" id="PTHR24223">
    <property type="entry name" value="ATP-BINDING CASSETTE SUB-FAMILY C"/>
    <property type="match status" value="1"/>
</dbReference>
<dbReference type="CDD" id="cd03250">
    <property type="entry name" value="ABCC_MRP_domain1"/>
    <property type="match status" value="1"/>
</dbReference>
<dbReference type="OrthoDB" id="6500128at2759"/>
<organism evidence="10">
    <name type="scientific">Camponotus floridanus</name>
    <name type="common">Florida carpenter ant</name>
    <dbReference type="NCBI Taxonomy" id="104421"/>
    <lineage>
        <taxon>Eukaryota</taxon>
        <taxon>Metazoa</taxon>
        <taxon>Ecdysozoa</taxon>
        <taxon>Arthropoda</taxon>
        <taxon>Hexapoda</taxon>
        <taxon>Insecta</taxon>
        <taxon>Pterygota</taxon>
        <taxon>Neoptera</taxon>
        <taxon>Endopterygota</taxon>
        <taxon>Hymenoptera</taxon>
        <taxon>Apocrita</taxon>
        <taxon>Aculeata</taxon>
        <taxon>Formicoidea</taxon>
        <taxon>Formicidae</taxon>
        <taxon>Formicinae</taxon>
        <taxon>Camponotus</taxon>
    </lineage>
</organism>
<dbReference type="GO" id="GO:0042626">
    <property type="term" value="F:ATPase-coupled transmembrane transporter activity"/>
    <property type="evidence" value="ECO:0007669"/>
    <property type="project" value="TreeGrafter"/>
</dbReference>